<protein>
    <submittedName>
        <fullName evidence="1">Tripeptidyl-peptidase II protein</fullName>
        <ecNumber evidence="1">3.4.14.10</ecNumber>
    </submittedName>
</protein>
<dbReference type="EC" id="3.4.14.10" evidence="1"/>
<keyword evidence="2" id="KW-1185">Reference proteome</keyword>
<feature type="non-terminal residue" evidence="1">
    <location>
        <position position="1"/>
    </location>
</feature>
<evidence type="ECO:0000313" key="1">
    <source>
        <dbReference type="EMBL" id="KAH7659859.1"/>
    </source>
</evidence>
<proteinExistence type="predicted"/>
<reference evidence="2" key="1">
    <citation type="journal article" date="2022" name="Nat. Commun.">
        <title>Chromosome evolution and the genetic basis of agronomically important traits in greater yam.</title>
        <authorList>
            <person name="Bredeson J.V."/>
            <person name="Lyons J.B."/>
            <person name="Oniyinde I.O."/>
            <person name="Okereke N.R."/>
            <person name="Kolade O."/>
            <person name="Nnabue I."/>
            <person name="Nwadili C.O."/>
            <person name="Hribova E."/>
            <person name="Parker M."/>
            <person name="Nwogha J."/>
            <person name="Shu S."/>
            <person name="Carlson J."/>
            <person name="Kariba R."/>
            <person name="Muthemba S."/>
            <person name="Knop K."/>
            <person name="Barton G.J."/>
            <person name="Sherwood A.V."/>
            <person name="Lopez-Montes A."/>
            <person name="Asiedu R."/>
            <person name="Jamnadass R."/>
            <person name="Muchugi A."/>
            <person name="Goodstein D."/>
            <person name="Egesi C.N."/>
            <person name="Featherston J."/>
            <person name="Asfaw A."/>
            <person name="Simpson G.G."/>
            <person name="Dolezel J."/>
            <person name="Hendre P.S."/>
            <person name="Van Deynze A."/>
            <person name="Kumar P.L."/>
            <person name="Obidiegwu J.E."/>
            <person name="Bhattacharjee R."/>
            <person name="Rokhsar D.S."/>
        </authorList>
    </citation>
    <scope>NUCLEOTIDE SEQUENCE [LARGE SCALE GENOMIC DNA]</scope>
    <source>
        <strain evidence="2">cv. TDa95/00328</strain>
    </source>
</reference>
<organism evidence="1 2">
    <name type="scientific">Dioscorea alata</name>
    <name type="common">Purple yam</name>
    <dbReference type="NCBI Taxonomy" id="55571"/>
    <lineage>
        <taxon>Eukaryota</taxon>
        <taxon>Viridiplantae</taxon>
        <taxon>Streptophyta</taxon>
        <taxon>Embryophyta</taxon>
        <taxon>Tracheophyta</taxon>
        <taxon>Spermatophyta</taxon>
        <taxon>Magnoliopsida</taxon>
        <taxon>Liliopsida</taxon>
        <taxon>Dioscoreales</taxon>
        <taxon>Dioscoreaceae</taxon>
        <taxon>Dioscorea</taxon>
    </lineage>
</organism>
<sequence length="726" mass="77426">SYIVYLGGHSTKSSEEAIVNSHHELLGSVMKSKEKAKEAIFYSYTKEINGFAANMEEDEANEISKHPSVLSVFKDKTLKIQTTHSWDFIGLPSNVTTSSSLPPTASSGADVIIGHIDTGVWPESKSFNDDGMGPIPSKWKGICQNQNITNFACNKKLIGARYFAAGFLQGNNSVNDTKNGPRDTVGHGTHTLSTSGGSIVTNVSYFGYANGTARGGAPHARVAMYRVCWRNPVFATCKESDILAGIDAAIDDGVDVLSMSIGGGPEPYFVDTVAIGSFHATNKGIVVVCSAGNSGPDGAISNVAPWIFTVAANTIDRYFPSYLTYDGKRINGTSLSNGLPSKDLYPIISSINASVYGGDDCFSLTMKAKGKIVVCNSTMVSPIDQAVNVQIAGGVGMVLVNSEKQGEIYLSFPYSIPTIHITNSDGQVLQSYITSNNKSAMGLISSQVTSFGNRAPQMPQFSSQGPSLVNKEILKPDVSAPGVQILAAFAGVGTSTGVKTDPLSPFAVMSGTSMSAPHIAGISALLKSQYPTWSPAMIKSAIMTTATIHDNTGQLIAMADPSLTPATPFSYGAGQVNANAVMDPGLVYDLTTEDYLNFLCANDYNLKELRLFSDNYTCPSTPMQIEDLNLPSISIPYLVDGITVTRKLTNVGPPGKYNVSIDFPKNITVTVNPTELDFDKVGEQKVFQVSVSGNHGGQYKKYFFGRLKWSDGKHSVEIPLAVHSLL</sequence>
<comment type="caution">
    <text evidence="1">The sequence shown here is derived from an EMBL/GenBank/DDBJ whole genome shotgun (WGS) entry which is preliminary data.</text>
</comment>
<dbReference type="Proteomes" id="UP000827976">
    <property type="component" value="Chromosome 16"/>
</dbReference>
<name>A0ACB7UHN5_DIOAL</name>
<dbReference type="EMBL" id="CM037026">
    <property type="protein sequence ID" value="KAH7659859.1"/>
    <property type="molecule type" value="Genomic_DNA"/>
</dbReference>
<accession>A0ACB7UHN5</accession>
<evidence type="ECO:0000313" key="2">
    <source>
        <dbReference type="Proteomes" id="UP000827976"/>
    </source>
</evidence>
<gene>
    <name evidence="1" type="ORF">IHE45_16G059700</name>
</gene>
<keyword evidence="1" id="KW-0378">Hydrolase</keyword>